<dbReference type="Gene3D" id="3.60.21.10">
    <property type="match status" value="1"/>
</dbReference>
<reference evidence="4 5" key="1">
    <citation type="submission" date="2018-08" db="EMBL/GenBank/DDBJ databases">
        <title>Genomic Encyclopedia of Type Strains, Phase IV (KMG-IV): sequencing the most valuable type-strain genomes for metagenomic binning, comparative biology and taxonomic classification.</title>
        <authorList>
            <person name="Goeker M."/>
        </authorList>
    </citation>
    <scope>NUCLEOTIDE SEQUENCE [LARGE SCALE GENOMIC DNA]</scope>
    <source>
        <strain evidence="4 5">BW863</strain>
    </source>
</reference>
<dbReference type="Pfam" id="PF12850">
    <property type="entry name" value="Metallophos_2"/>
    <property type="match status" value="1"/>
</dbReference>
<keyword evidence="5" id="KW-1185">Reference proteome</keyword>
<dbReference type="InterPro" id="IPR029052">
    <property type="entry name" value="Metallo-depent_PP-like"/>
</dbReference>
<feature type="region of interest" description="Disordered" evidence="2">
    <location>
        <begin position="172"/>
        <end position="216"/>
    </location>
</feature>
<evidence type="ECO:0000256" key="2">
    <source>
        <dbReference type="SAM" id="MobiDB-lite"/>
    </source>
</evidence>
<dbReference type="SUPFAM" id="SSF56300">
    <property type="entry name" value="Metallo-dependent phosphatases"/>
    <property type="match status" value="1"/>
</dbReference>
<name>A0A3D9YP05_9HYPH</name>
<evidence type="ECO:0000313" key="4">
    <source>
        <dbReference type="EMBL" id="REF84245.1"/>
    </source>
</evidence>
<proteinExistence type="inferred from homology"/>
<protein>
    <submittedName>
        <fullName evidence="4">Calcineurin-like phosphoesterase family protein</fullName>
    </submittedName>
</protein>
<dbReference type="Proteomes" id="UP000256900">
    <property type="component" value="Unassembled WGS sequence"/>
</dbReference>
<evidence type="ECO:0000256" key="1">
    <source>
        <dbReference type="ARBA" id="ARBA00008950"/>
    </source>
</evidence>
<dbReference type="EMBL" id="QUMO01000005">
    <property type="protein sequence ID" value="REF84245.1"/>
    <property type="molecule type" value="Genomic_DNA"/>
</dbReference>
<comment type="similarity">
    <text evidence="1">Belongs to the metallophosphoesterase superfamily. YfcE family.</text>
</comment>
<evidence type="ECO:0000313" key="5">
    <source>
        <dbReference type="Proteomes" id="UP000256900"/>
    </source>
</evidence>
<gene>
    <name evidence="4" type="ORF">DES32_3092</name>
</gene>
<organism evidence="4 5">
    <name type="scientific">Methylovirgula ligni</name>
    <dbReference type="NCBI Taxonomy" id="569860"/>
    <lineage>
        <taxon>Bacteria</taxon>
        <taxon>Pseudomonadati</taxon>
        <taxon>Pseudomonadota</taxon>
        <taxon>Alphaproteobacteria</taxon>
        <taxon>Hyphomicrobiales</taxon>
        <taxon>Beijerinckiaceae</taxon>
        <taxon>Methylovirgula</taxon>
    </lineage>
</organism>
<evidence type="ECO:0000259" key="3">
    <source>
        <dbReference type="Pfam" id="PF12850"/>
    </source>
</evidence>
<feature type="compositionally biased region" description="Basic residues" evidence="2">
    <location>
        <begin position="180"/>
        <end position="216"/>
    </location>
</feature>
<comment type="caution">
    <text evidence="4">The sequence shown here is derived from an EMBL/GenBank/DDBJ whole genome shotgun (WGS) entry which is preliminary data.</text>
</comment>
<feature type="domain" description="Calcineurin-like phosphoesterase" evidence="3">
    <location>
        <begin position="1"/>
        <end position="133"/>
    </location>
</feature>
<dbReference type="AlphaFoldDB" id="A0A3D9YP05"/>
<dbReference type="InterPro" id="IPR024654">
    <property type="entry name" value="Calcineurin-like_PHP_lpxH"/>
</dbReference>
<sequence length="216" mass="24202">MAVFFTSDTHFGDARRIRIDKRPFANIAEHDAGLIARWNAVVAPDDDVYHLGDFARIDDEAAVTKWLRALNGRKHLIVGNNDSPTVIENETWASVSTYAEIALDGHLLILCHYPFRSWHNSTKGAIDIHGHSHGKMKELPRQYDVGVDVFDYRPVTLAEILASRRRGKKAKIAKVAAKPAKARAKPAKKRAKTTKKTIKKPAKSAKKPIKPAKKRK</sequence>
<dbReference type="RefSeq" id="WP_342633319.1">
    <property type="nucleotide sequence ID" value="NZ_CP025086.1"/>
</dbReference>
<accession>A0A3D9YP05</accession>